<gene>
    <name evidence="5" type="ORF">Tsubulata_002448</name>
</gene>
<protein>
    <recommendedName>
        <fullName evidence="3">Non-specific lipid-transfer protein</fullName>
    </recommendedName>
</protein>
<keyword evidence="6" id="KW-1185">Reference proteome</keyword>
<dbReference type="InterPro" id="IPR000528">
    <property type="entry name" value="Plant_nsLTP"/>
</dbReference>
<proteinExistence type="inferred from homology"/>
<dbReference type="Proteomes" id="UP001141552">
    <property type="component" value="Unassembled WGS sequence"/>
</dbReference>
<accession>A0A9Q0FAH0</accession>
<sequence>MCICGQVAYNLRSCIYTLQGAAPTTACCSALNSTVTQATTSADLQGLCTCLTVADISISGFNKVVGLAADTAADQCEVTIPFKISPDTNCTSYVFLNIGGKK</sequence>
<keyword evidence="3" id="KW-0813">Transport</keyword>
<dbReference type="InterPro" id="IPR036312">
    <property type="entry name" value="Bifun_inhib/LTP/seed_sf"/>
</dbReference>
<dbReference type="PANTHER" id="PTHR33076">
    <property type="entry name" value="NON-SPECIFIC LIPID-TRANSFER PROTEIN 2-RELATED"/>
    <property type="match status" value="1"/>
</dbReference>
<keyword evidence="3" id="KW-0446">Lipid-binding</keyword>
<dbReference type="PRINTS" id="PR00382">
    <property type="entry name" value="LIPIDTRNSFER"/>
</dbReference>
<dbReference type="AlphaFoldDB" id="A0A9Q0FAH0"/>
<dbReference type="SMART" id="SM00499">
    <property type="entry name" value="AAI"/>
    <property type="match status" value="1"/>
</dbReference>
<evidence type="ECO:0000313" key="6">
    <source>
        <dbReference type="Proteomes" id="UP001141552"/>
    </source>
</evidence>
<dbReference type="GO" id="GO:0006869">
    <property type="term" value="P:lipid transport"/>
    <property type="evidence" value="ECO:0007669"/>
    <property type="project" value="InterPro"/>
</dbReference>
<reference evidence="5" key="1">
    <citation type="submission" date="2022-02" db="EMBL/GenBank/DDBJ databases">
        <authorList>
            <person name="Henning P.M."/>
            <person name="McCubbin A.G."/>
            <person name="Shore J.S."/>
        </authorList>
    </citation>
    <scope>NUCLEOTIDE SEQUENCE</scope>
    <source>
        <strain evidence="5">F60SS</strain>
        <tissue evidence="5">Leaves</tissue>
    </source>
</reference>
<organism evidence="5 6">
    <name type="scientific">Turnera subulata</name>
    <dbReference type="NCBI Taxonomy" id="218843"/>
    <lineage>
        <taxon>Eukaryota</taxon>
        <taxon>Viridiplantae</taxon>
        <taxon>Streptophyta</taxon>
        <taxon>Embryophyta</taxon>
        <taxon>Tracheophyta</taxon>
        <taxon>Spermatophyta</taxon>
        <taxon>Magnoliopsida</taxon>
        <taxon>eudicotyledons</taxon>
        <taxon>Gunneridae</taxon>
        <taxon>Pentapetalae</taxon>
        <taxon>rosids</taxon>
        <taxon>fabids</taxon>
        <taxon>Malpighiales</taxon>
        <taxon>Passifloraceae</taxon>
        <taxon>Turnera</taxon>
    </lineage>
</organism>
<evidence type="ECO:0000313" key="5">
    <source>
        <dbReference type="EMBL" id="KAJ4827109.1"/>
    </source>
</evidence>
<dbReference type="Gene3D" id="1.10.110.10">
    <property type="entry name" value="Plant lipid-transfer and hydrophobic proteins"/>
    <property type="match status" value="1"/>
</dbReference>
<dbReference type="SUPFAM" id="SSF47699">
    <property type="entry name" value="Bifunctional inhibitor/lipid-transfer protein/seed storage 2S albumin"/>
    <property type="match status" value="1"/>
</dbReference>
<dbReference type="EMBL" id="JAKUCV010006484">
    <property type="protein sequence ID" value="KAJ4827109.1"/>
    <property type="molecule type" value="Genomic_DNA"/>
</dbReference>
<comment type="caution">
    <text evidence="5">The sequence shown here is derived from an EMBL/GenBank/DDBJ whole genome shotgun (WGS) entry which is preliminary data.</text>
</comment>
<comment type="function">
    <text evidence="3">Plant non-specific lipid-transfer proteins transfer phospholipids as well as galactolipids across membranes. May play a role in wax or cutin deposition in the cell walls of expanding epidermal cells and certain secretory tissues.</text>
</comment>
<reference evidence="5" key="2">
    <citation type="journal article" date="2023" name="Plants (Basel)">
        <title>Annotation of the Turnera subulata (Passifloraceae) Draft Genome Reveals the S-Locus Evolved after the Divergence of Turneroideae from Passifloroideae in a Stepwise Manner.</title>
        <authorList>
            <person name="Henning P.M."/>
            <person name="Roalson E.H."/>
            <person name="Mir W."/>
            <person name="McCubbin A.G."/>
            <person name="Shore J.S."/>
        </authorList>
    </citation>
    <scope>NUCLEOTIDE SEQUENCE</scope>
    <source>
        <strain evidence="5">F60SS</strain>
    </source>
</reference>
<evidence type="ECO:0000256" key="1">
    <source>
        <dbReference type="ARBA" id="ARBA00009748"/>
    </source>
</evidence>
<dbReference type="GO" id="GO:0008289">
    <property type="term" value="F:lipid binding"/>
    <property type="evidence" value="ECO:0007669"/>
    <property type="project" value="UniProtKB-KW"/>
</dbReference>
<evidence type="ECO:0000256" key="2">
    <source>
        <dbReference type="ARBA" id="ARBA00023157"/>
    </source>
</evidence>
<dbReference type="OrthoDB" id="1890443at2759"/>
<keyword evidence="2" id="KW-1015">Disulfide bond</keyword>
<dbReference type="InterPro" id="IPR016140">
    <property type="entry name" value="Bifunc_inhib/LTP/seed_store"/>
</dbReference>
<comment type="similarity">
    <text evidence="1 3">Belongs to the plant LTP family.</text>
</comment>
<feature type="domain" description="Bifunctional inhibitor/plant lipid transfer protein/seed storage helical" evidence="4">
    <location>
        <begin position="4"/>
        <end position="90"/>
    </location>
</feature>
<evidence type="ECO:0000256" key="3">
    <source>
        <dbReference type="RuleBase" id="RU000628"/>
    </source>
</evidence>
<name>A0A9Q0FAH0_9ROSI</name>
<evidence type="ECO:0000259" key="4">
    <source>
        <dbReference type="SMART" id="SM00499"/>
    </source>
</evidence>
<dbReference type="Pfam" id="PF00234">
    <property type="entry name" value="Tryp_alpha_amyl"/>
    <property type="match status" value="1"/>
</dbReference>